<dbReference type="RefSeq" id="WP_377058270.1">
    <property type="nucleotide sequence ID" value="NZ_JBHLUU010000082.1"/>
</dbReference>
<name>A0ABV6KT17_9BACI</name>
<dbReference type="Gene3D" id="3.40.50.300">
    <property type="entry name" value="P-loop containing nucleotide triphosphate hydrolases"/>
    <property type="match status" value="1"/>
</dbReference>
<organism evidence="1 2">
    <name type="scientific">Robertmurraya beringensis</name>
    <dbReference type="NCBI Taxonomy" id="641660"/>
    <lineage>
        <taxon>Bacteria</taxon>
        <taxon>Bacillati</taxon>
        <taxon>Bacillota</taxon>
        <taxon>Bacilli</taxon>
        <taxon>Bacillales</taxon>
        <taxon>Bacillaceae</taxon>
        <taxon>Robertmurraya</taxon>
    </lineage>
</organism>
<protein>
    <submittedName>
        <fullName evidence="1">Uncharacterized protein</fullName>
    </submittedName>
</protein>
<dbReference type="EMBL" id="JBHLUU010000082">
    <property type="protein sequence ID" value="MFC0476020.1"/>
    <property type="molecule type" value="Genomic_DNA"/>
</dbReference>
<dbReference type="SUPFAM" id="SSF53795">
    <property type="entry name" value="PEP carboxykinase-like"/>
    <property type="match status" value="1"/>
</dbReference>
<gene>
    <name evidence="1" type="ORF">ACFFHF_12310</name>
</gene>
<comment type="caution">
    <text evidence="1">The sequence shown here is derived from an EMBL/GenBank/DDBJ whole genome shotgun (WGS) entry which is preliminary data.</text>
</comment>
<accession>A0ABV6KT17</accession>
<sequence>MKMHLQIGEHIAFVTYETSFIKAFFERNYIVLPLNSGDSEISLNIKASYGDPFTNYNVEIKKGTNKLYYRRADYLIETTRDYKQATIHVHDEPALKHALMNFYSAFILHNNWGLLMHSSCVVEEGKAHIFTGRSGAGKSTAAQLSAPRVLLSDEATLVKITPECITVFNSPFRSELEVTGKEISTQLKSIQLLRQAVFNSRKQLKKSDAVLNLMDKVFYWVHGPEETKKIMTLLISLVDKVPVYELHFQKDDTFWELIS</sequence>
<dbReference type="Proteomes" id="UP001589738">
    <property type="component" value="Unassembled WGS sequence"/>
</dbReference>
<proteinExistence type="predicted"/>
<evidence type="ECO:0000313" key="1">
    <source>
        <dbReference type="EMBL" id="MFC0476020.1"/>
    </source>
</evidence>
<dbReference type="InterPro" id="IPR027417">
    <property type="entry name" value="P-loop_NTPase"/>
</dbReference>
<reference evidence="1 2" key="1">
    <citation type="submission" date="2024-09" db="EMBL/GenBank/DDBJ databases">
        <authorList>
            <person name="Sun Q."/>
            <person name="Mori K."/>
        </authorList>
    </citation>
    <scope>NUCLEOTIDE SEQUENCE [LARGE SCALE GENOMIC DNA]</scope>
    <source>
        <strain evidence="1 2">CGMCC 1.9126</strain>
    </source>
</reference>
<keyword evidence="2" id="KW-1185">Reference proteome</keyword>
<evidence type="ECO:0000313" key="2">
    <source>
        <dbReference type="Proteomes" id="UP001589738"/>
    </source>
</evidence>